<dbReference type="EMBL" id="CAMPGE010020663">
    <property type="protein sequence ID" value="CAI2378884.1"/>
    <property type="molecule type" value="Genomic_DNA"/>
</dbReference>
<name>A0AAD1XTZ2_EUPCR</name>
<evidence type="ECO:0000256" key="2">
    <source>
        <dbReference type="SAM" id="MobiDB-lite"/>
    </source>
</evidence>
<dbReference type="AlphaFoldDB" id="A0AAD1XTZ2"/>
<feature type="compositionally biased region" description="Polar residues" evidence="2">
    <location>
        <begin position="170"/>
        <end position="181"/>
    </location>
</feature>
<proteinExistence type="predicted"/>
<evidence type="ECO:0000256" key="1">
    <source>
        <dbReference type="SAM" id="Coils"/>
    </source>
</evidence>
<keyword evidence="4" id="KW-1185">Reference proteome</keyword>
<evidence type="ECO:0000313" key="4">
    <source>
        <dbReference type="Proteomes" id="UP001295684"/>
    </source>
</evidence>
<evidence type="ECO:0000313" key="3">
    <source>
        <dbReference type="EMBL" id="CAI2378884.1"/>
    </source>
</evidence>
<feature type="compositionally biased region" description="Basic and acidic residues" evidence="2">
    <location>
        <begin position="124"/>
        <end position="151"/>
    </location>
</feature>
<organism evidence="3 4">
    <name type="scientific">Euplotes crassus</name>
    <dbReference type="NCBI Taxonomy" id="5936"/>
    <lineage>
        <taxon>Eukaryota</taxon>
        <taxon>Sar</taxon>
        <taxon>Alveolata</taxon>
        <taxon>Ciliophora</taxon>
        <taxon>Intramacronucleata</taxon>
        <taxon>Spirotrichea</taxon>
        <taxon>Hypotrichia</taxon>
        <taxon>Euplotida</taxon>
        <taxon>Euplotidae</taxon>
        <taxon>Moneuplotes</taxon>
    </lineage>
</organism>
<protein>
    <submittedName>
        <fullName evidence="3">Uncharacterized protein</fullName>
    </submittedName>
</protein>
<gene>
    <name evidence="3" type="ORF">ECRASSUSDP1_LOCUS20284</name>
</gene>
<keyword evidence="1" id="KW-0175">Coiled coil</keyword>
<reference evidence="3" key="1">
    <citation type="submission" date="2023-07" db="EMBL/GenBank/DDBJ databases">
        <authorList>
            <consortium name="AG Swart"/>
            <person name="Singh M."/>
            <person name="Singh A."/>
            <person name="Seah K."/>
            <person name="Emmerich C."/>
        </authorList>
    </citation>
    <scope>NUCLEOTIDE SEQUENCE</scope>
    <source>
        <strain evidence="3">DP1</strain>
    </source>
</reference>
<sequence length="190" mass="21341">MNFKGIWHLSPLKSTPTKNSFYHLNPSKNKAVDVVEEVREIISNFLGERAEEEKERGLAVETGLTELGERFESLEQKFTKLERKLEEKIDSNFDGLKLMLSSLLPASAEEPQKSKDCILGTAEEQNKSPCKDSPTESTRDLEEAKDDKDPETLTQDPLLEHQNSEDHPDASSSITPKTSDPSPKGDNLRD</sequence>
<feature type="coiled-coil region" evidence="1">
    <location>
        <begin position="35"/>
        <end position="91"/>
    </location>
</feature>
<feature type="compositionally biased region" description="Basic and acidic residues" evidence="2">
    <location>
        <begin position="158"/>
        <end position="169"/>
    </location>
</feature>
<feature type="region of interest" description="Disordered" evidence="2">
    <location>
        <begin position="104"/>
        <end position="190"/>
    </location>
</feature>
<comment type="caution">
    <text evidence="3">The sequence shown here is derived from an EMBL/GenBank/DDBJ whole genome shotgun (WGS) entry which is preliminary data.</text>
</comment>
<dbReference type="Proteomes" id="UP001295684">
    <property type="component" value="Unassembled WGS sequence"/>
</dbReference>
<accession>A0AAD1XTZ2</accession>